<organism evidence="9 11">
    <name type="scientific">Clostridium thermobutyricum DSM 4928</name>
    <dbReference type="NCBI Taxonomy" id="1121339"/>
    <lineage>
        <taxon>Bacteria</taxon>
        <taxon>Bacillati</taxon>
        <taxon>Bacillota</taxon>
        <taxon>Clostridia</taxon>
        <taxon>Eubacteriales</taxon>
        <taxon>Clostridiaceae</taxon>
        <taxon>Clostridium</taxon>
    </lineage>
</organism>
<dbReference type="RefSeq" id="WP_080024067.1">
    <property type="nucleotide sequence ID" value="NZ_LTAY01000092.1"/>
</dbReference>
<feature type="transmembrane region" description="Helical" evidence="8">
    <location>
        <begin position="6"/>
        <end position="23"/>
    </location>
</feature>
<keyword evidence="3" id="KW-0813">Transport</keyword>
<feature type="transmembrane region" description="Helical" evidence="8">
    <location>
        <begin position="35"/>
        <end position="55"/>
    </location>
</feature>
<dbReference type="OrthoDB" id="9798064at2"/>
<protein>
    <submittedName>
        <fullName evidence="9">Membrane transport protein</fullName>
    </submittedName>
</protein>
<evidence type="ECO:0000256" key="2">
    <source>
        <dbReference type="ARBA" id="ARBA00010145"/>
    </source>
</evidence>
<evidence type="ECO:0000256" key="7">
    <source>
        <dbReference type="ARBA" id="ARBA00023136"/>
    </source>
</evidence>
<dbReference type="Pfam" id="PF03547">
    <property type="entry name" value="Mem_trans"/>
    <property type="match status" value="1"/>
</dbReference>
<evidence type="ECO:0000313" key="10">
    <source>
        <dbReference type="EMBL" id="OPX46166.1"/>
    </source>
</evidence>
<dbReference type="GO" id="GO:0055085">
    <property type="term" value="P:transmembrane transport"/>
    <property type="evidence" value="ECO:0007669"/>
    <property type="project" value="InterPro"/>
</dbReference>
<comment type="similarity">
    <text evidence="2">Belongs to the auxin efflux carrier (TC 2.A.69) family.</text>
</comment>
<keyword evidence="5 8" id="KW-0812">Transmembrane</keyword>
<evidence type="ECO:0000256" key="1">
    <source>
        <dbReference type="ARBA" id="ARBA00004651"/>
    </source>
</evidence>
<feature type="transmembrane region" description="Helical" evidence="8">
    <location>
        <begin position="61"/>
        <end position="82"/>
    </location>
</feature>
<sequence>MNFTIIKEVFILFLIMLVGIFVRKKNIISEESIGSMSNFLIKVSLPFLILSSFNYKITHSVIHNAILIFIFSTIIHIFLYILSKLLALKLPKENKAICVFSNLFSNSGFMGYPIMAGLYGKLGVFYTAIYGIPYCIFLFSIGIILFNKEENNKLKIIKNIVFSPGIIATLIGIILIIFNLELPSPIQLTLSYIGNMTTPLSMIIVGAMLSSINLKEMFKEKLLYYISFTKLILIPILIFFLTTILGATPFIRSICVLLEALPVAVVCSVFASSFKVKPEFAAQCVFITTIFSIITIPIIMNIV</sequence>
<name>A0A1V4SQL2_9CLOT</name>
<feature type="transmembrane region" description="Helical" evidence="8">
    <location>
        <begin position="159"/>
        <end position="180"/>
    </location>
</feature>
<dbReference type="Gene3D" id="1.20.1530.20">
    <property type="match status" value="1"/>
</dbReference>
<dbReference type="GO" id="GO:0005886">
    <property type="term" value="C:plasma membrane"/>
    <property type="evidence" value="ECO:0007669"/>
    <property type="project" value="UniProtKB-SubCell"/>
</dbReference>
<dbReference type="EMBL" id="LTAY01000092">
    <property type="protein sequence ID" value="OPX46166.1"/>
    <property type="molecule type" value="Genomic_DNA"/>
</dbReference>
<feature type="transmembrane region" description="Helical" evidence="8">
    <location>
        <begin position="124"/>
        <end position="147"/>
    </location>
</feature>
<reference evidence="9 11" key="1">
    <citation type="submission" date="2016-02" db="EMBL/GenBank/DDBJ databases">
        <title>Genome sequence of Clostridium thermobutyricum DSM 4928.</title>
        <authorList>
            <person name="Poehlein A."/>
            <person name="Daniel R."/>
        </authorList>
    </citation>
    <scope>NUCLEOTIDE SEQUENCE [LARGE SCALE GENOMIC DNA]</scope>
    <source>
        <strain evidence="9 11">DSM 4928</strain>
    </source>
</reference>
<gene>
    <name evidence="9" type="ORF">CLTHE_28900</name>
    <name evidence="10" type="ORF">CLTHE_29830</name>
</gene>
<dbReference type="PANTHER" id="PTHR36838:SF1">
    <property type="entry name" value="SLR1864 PROTEIN"/>
    <property type="match status" value="1"/>
</dbReference>
<feature type="transmembrane region" description="Helical" evidence="8">
    <location>
        <begin position="192"/>
        <end position="210"/>
    </location>
</feature>
<comment type="subcellular location">
    <subcellularLocation>
        <location evidence="1">Cell membrane</location>
        <topology evidence="1">Multi-pass membrane protein</topology>
    </subcellularLocation>
</comment>
<evidence type="ECO:0000256" key="4">
    <source>
        <dbReference type="ARBA" id="ARBA00022475"/>
    </source>
</evidence>
<keyword evidence="4" id="KW-1003">Cell membrane</keyword>
<dbReference type="EMBL" id="LTAY01000092">
    <property type="protein sequence ID" value="OPX46073.1"/>
    <property type="molecule type" value="Genomic_DNA"/>
</dbReference>
<proteinExistence type="inferred from homology"/>
<feature type="transmembrane region" description="Helical" evidence="8">
    <location>
        <begin position="280"/>
        <end position="300"/>
    </location>
</feature>
<feature type="transmembrane region" description="Helical" evidence="8">
    <location>
        <begin position="222"/>
        <end position="244"/>
    </location>
</feature>
<feature type="transmembrane region" description="Helical" evidence="8">
    <location>
        <begin position="250"/>
        <end position="271"/>
    </location>
</feature>
<dbReference type="Proteomes" id="UP000191448">
    <property type="component" value="Unassembled WGS sequence"/>
</dbReference>
<keyword evidence="6 8" id="KW-1133">Transmembrane helix</keyword>
<dbReference type="InterPro" id="IPR004776">
    <property type="entry name" value="Mem_transp_PIN-like"/>
</dbReference>
<evidence type="ECO:0000256" key="6">
    <source>
        <dbReference type="ARBA" id="ARBA00022989"/>
    </source>
</evidence>
<evidence type="ECO:0000256" key="3">
    <source>
        <dbReference type="ARBA" id="ARBA00022448"/>
    </source>
</evidence>
<keyword evidence="7 8" id="KW-0472">Membrane</keyword>
<dbReference type="AlphaFoldDB" id="A0A1V4SQL2"/>
<evidence type="ECO:0000256" key="5">
    <source>
        <dbReference type="ARBA" id="ARBA00022692"/>
    </source>
</evidence>
<dbReference type="PANTHER" id="PTHR36838">
    <property type="entry name" value="AUXIN EFFLUX CARRIER FAMILY PROTEIN"/>
    <property type="match status" value="1"/>
</dbReference>
<evidence type="ECO:0000256" key="8">
    <source>
        <dbReference type="SAM" id="Phobius"/>
    </source>
</evidence>
<accession>A0A1V4SQL2</accession>
<comment type="caution">
    <text evidence="9">The sequence shown here is derived from an EMBL/GenBank/DDBJ whole genome shotgun (WGS) entry which is preliminary data.</text>
</comment>
<evidence type="ECO:0000313" key="9">
    <source>
        <dbReference type="EMBL" id="OPX46073.1"/>
    </source>
</evidence>
<evidence type="ECO:0000313" key="11">
    <source>
        <dbReference type="Proteomes" id="UP000191448"/>
    </source>
</evidence>
<dbReference type="InterPro" id="IPR038770">
    <property type="entry name" value="Na+/solute_symporter_sf"/>
</dbReference>